<dbReference type="AlphaFoldDB" id="A0A366KYV9"/>
<keyword evidence="3" id="KW-1185">Reference proteome</keyword>
<dbReference type="SUPFAM" id="SSF56059">
    <property type="entry name" value="Glutathione synthetase ATP-binding domain-like"/>
    <property type="match status" value="1"/>
</dbReference>
<reference evidence="2 3" key="1">
    <citation type="submission" date="2018-07" db="EMBL/GenBank/DDBJ databases">
        <title>A draft genome of a endophytic bacteria, a new species of Pedobacter.</title>
        <authorList>
            <person name="Zhang Z.D."/>
            <person name="Chen Z.J."/>
        </authorList>
    </citation>
    <scope>NUCLEOTIDE SEQUENCE [LARGE SCALE GENOMIC DNA]</scope>
    <source>
        <strain evidence="2 3">RS10</strain>
    </source>
</reference>
<feature type="domain" description="ATP-grasp fold RimK-type" evidence="1">
    <location>
        <begin position="5"/>
        <end position="106"/>
    </location>
</feature>
<dbReference type="Gene3D" id="3.30.470.20">
    <property type="entry name" value="ATP-grasp fold, B domain"/>
    <property type="match status" value="1"/>
</dbReference>
<comment type="caution">
    <text evidence="2">The sequence shown here is derived from an EMBL/GenBank/DDBJ whole genome shotgun (WGS) entry which is preliminary data.</text>
</comment>
<accession>A0A366KYV9</accession>
<dbReference type="OrthoDB" id="583309at2"/>
<evidence type="ECO:0000313" key="2">
    <source>
        <dbReference type="EMBL" id="RBQ06700.1"/>
    </source>
</evidence>
<evidence type="ECO:0000259" key="1">
    <source>
        <dbReference type="Pfam" id="PF08443"/>
    </source>
</evidence>
<name>A0A366KYV9_9SPHI</name>
<dbReference type="EMBL" id="QNQU01000010">
    <property type="protein sequence ID" value="RBQ06700.1"/>
    <property type="molecule type" value="Genomic_DNA"/>
</dbReference>
<protein>
    <recommendedName>
        <fullName evidence="1">ATP-grasp fold RimK-type domain-containing protein</fullName>
    </recommendedName>
</protein>
<evidence type="ECO:0000313" key="3">
    <source>
        <dbReference type="Proteomes" id="UP000252081"/>
    </source>
</evidence>
<proteinExistence type="predicted"/>
<dbReference type="Pfam" id="PF08443">
    <property type="entry name" value="RimK"/>
    <property type="match status" value="1"/>
</dbReference>
<dbReference type="InterPro" id="IPR013651">
    <property type="entry name" value="ATP-grasp_RimK-type"/>
</dbReference>
<organism evidence="2 3">
    <name type="scientific">Pedobacter miscanthi</name>
    <dbReference type="NCBI Taxonomy" id="2259170"/>
    <lineage>
        <taxon>Bacteria</taxon>
        <taxon>Pseudomonadati</taxon>
        <taxon>Bacteroidota</taxon>
        <taxon>Sphingobacteriia</taxon>
        <taxon>Sphingobacteriales</taxon>
        <taxon>Sphingobacteriaceae</taxon>
        <taxon>Pedobacter</taxon>
    </lineage>
</organism>
<dbReference type="Proteomes" id="UP000252081">
    <property type="component" value="Unassembled WGS sequence"/>
</dbReference>
<gene>
    <name evidence="2" type="ORF">DRW42_13015</name>
</gene>
<sequence length="108" mass="12734">MILNRYDIRVTIIGQSVFAVRIGRKGNEVDWRRPEVEKHYQQFQLPRALEEKLLTIMTHFKMVYSAIDLIETPDGDFVFLEINPVGEWAWLELELGMNISEKLIDELL</sequence>